<dbReference type="NCBIfam" id="TIGR01905">
    <property type="entry name" value="paired_CXXCH_1"/>
    <property type="match status" value="3"/>
</dbReference>
<dbReference type="Gene3D" id="1.10.1130.10">
    <property type="entry name" value="Flavocytochrome C3, Chain A"/>
    <property type="match status" value="2"/>
</dbReference>
<dbReference type="RefSeq" id="WP_015903292.1">
    <property type="nucleotide sequence ID" value="NC_012108.1"/>
</dbReference>
<protein>
    <submittedName>
        <fullName evidence="4">Multiheme cytochrome family protein</fullName>
    </submittedName>
</protein>
<dbReference type="KEGG" id="dat:HRM2_13960"/>
<dbReference type="Pfam" id="PF22678">
    <property type="entry name" value="Cytochrom_c_NrfB-like"/>
    <property type="match status" value="1"/>
</dbReference>
<feature type="domain" description="Doubled CXXCH motif" evidence="2">
    <location>
        <begin position="176"/>
        <end position="218"/>
    </location>
</feature>
<keyword evidence="5" id="KW-1185">Reference proteome</keyword>
<dbReference type="InterPro" id="IPR010177">
    <property type="entry name" value="Paired_CXXCH_1"/>
</dbReference>
<dbReference type="InterPro" id="IPR051829">
    <property type="entry name" value="Multiheme_Cytochr_ET"/>
</dbReference>
<evidence type="ECO:0000259" key="3">
    <source>
        <dbReference type="Pfam" id="PF22678"/>
    </source>
</evidence>
<dbReference type="NCBIfam" id="NF041028">
    <property type="entry name" value="decahem_GSU2203"/>
    <property type="match status" value="1"/>
</dbReference>
<feature type="domain" description="Doubled CXXCH motif" evidence="2">
    <location>
        <begin position="225"/>
        <end position="260"/>
    </location>
</feature>
<dbReference type="InterPro" id="IPR053875">
    <property type="entry name" value="Cytochrom_c_NrfB-like_dom"/>
</dbReference>
<dbReference type="NCBIfam" id="TIGR03508">
    <property type="entry name" value="decahem_SO"/>
    <property type="match status" value="1"/>
</dbReference>
<dbReference type="InterPro" id="IPR036280">
    <property type="entry name" value="Multihaem_cyt_sf"/>
</dbReference>
<dbReference type="HOGENOM" id="CLU_045390_0_0_7"/>
<dbReference type="SUPFAM" id="SSF48695">
    <property type="entry name" value="Multiheme cytochromes"/>
    <property type="match status" value="1"/>
</dbReference>
<evidence type="ECO:0000313" key="4">
    <source>
        <dbReference type="EMBL" id="ACN14505.1"/>
    </source>
</evidence>
<dbReference type="InterPro" id="IPR020015">
    <property type="entry name" value="Decahaem_cyt-c_DmsE"/>
</dbReference>
<evidence type="ECO:0000313" key="5">
    <source>
        <dbReference type="Proteomes" id="UP000000442"/>
    </source>
</evidence>
<proteinExistence type="predicted"/>
<evidence type="ECO:0000256" key="1">
    <source>
        <dbReference type="ARBA" id="ARBA00022729"/>
    </source>
</evidence>
<dbReference type="EMBL" id="CP001087">
    <property type="protein sequence ID" value="ACN14505.1"/>
    <property type="molecule type" value="Genomic_DNA"/>
</dbReference>
<dbReference type="GO" id="GO:0016491">
    <property type="term" value="F:oxidoreductase activity"/>
    <property type="evidence" value="ECO:0007669"/>
    <property type="project" value="TreeGrafter"/>
</dbReference>
<organism evidence="4 5">
    <name type="scientific">Desulforapulum autotrophicum (strain ATCC 43914 / DSM 3382 / VKM B-1955 / HRM2)</name>
    <name type="common">Desulfobacterium autotrophicum</name>
    <dbReference type="NCBI Taxonomy" id="177437"/>
    <lineage>
        <taxon>Bacteria</taxon>
        <taxon>Pseudomonadati</taxon>
        <taxon>Thermodesulfobacteriota</taxon>
        <taxon>Desulfobacteria</taxon>
        <taxon>Desulfobacterales</taxon>
        <taxon>Desulfobacteraceae</taxon>
        <taxon>Desulforapulum</taxon>
    </lineage>
</organism>
<gene>
    <name evidence="4" type="ordered locus">HRM2_13960</name>
</gene>
<dbReference type="Pfam" id="PF09699">
    <property type="entry name" value="Paired_CXXCH_1"/>
    <property type="match status" value="2"/>
</dbReference>
<dbReference type="AlphaFoldDB" id="C0Q9E1"/>
<sequence length="323" mass="35292">MKNHLFSACYTCIVFIVLCFAGCVSKHLSQESATIPVIADANYIGDAACFDCHCEMQKNFKKTIHGRIADFEVVKSKKGCESCHGQGSRHAESEDPADIIVFSNISKAQAAAVCLKCHTSGSLMEWPGSNHALNDLACTDCHQAHSPKNSLLAQPPPDLCYTCHQRIRAKTFYPSHHPIREGKMACNDCHQPHGGTGAHLKTAERANDLCLDCHAAKQGPFVFEHPPVLEDCSICHDAHGTIANNLLIQNEPFLCLQCHQFHFHPGKIASEEEGTDVYGRVTTSCTEGMTMSYTTKCTQCHSRIHGSDLPSQSVSGQGKALTR</sequence>
<dbReference type="Proteomes" id="UP000000442">
    <property type="component" value="Chromosome"/>
</dbReference>
<accession>C0Q9E1</accession>
<name>C0Q9E1_DESAH</name>
<dbReference type="PANTHER" id="PTHR35038">
    <property type="entry name" value="DISSIMILATORY SULFITE REDUCTASE SIRA"/>
    <property type="match status" value="1"/>
</dbReference>
<feature type="domain" description="Cytochrome c-type protein NrfB-like" evidence="3">
    <location>
        <begin position="80"/>
        <end position="151"/>
    </location>
</feature>
<dbReference type="OrthoDB" id="9783375at2"/>
<dbReference type="STRING" id="177437.HRM2_13960"/>
<reference evidence="4 5" key="1">
    <citation type="journal article" date="2009" name="Environ. Microbiol.">
        <title>Genome sequence of Desulfobacterium autotrophicum HRM2, a marine sulfate reducer oxidizing organic carbon completely to carbon dioxide.</title>
        <authorList>
            <person name="Strittmatter A.W."/>
            <person name="Liesegang H."/>
            <person name="Rabus R."/>
            <person name="Decker I."/>
            <person name="Amann J."/>
            <person name="Andres S."/>
            <person name="Henne A."/>
            <person name="Fricke W.F."/>
            <person name="Martinez-Arias R."/>
            <person name="Bartels D."/>
            <person name="Goesmann A."/>
            <person name="Krause L."/>
            <person name="Puehler A."/>
            <person name="Klenk H.P."/>
            <person name="Richter M."/>
            <person name="Schuler M."/>
            <person name="Gloeckner F.O."/>
            <person name="Meyerdierks A."/>
            <person name="Gottschalk G."/>
            <person name="Amann R."/>
        </authorList>
    </citation>
    <scope>NUCLEOTIDE SEQUENCE [LARGE SCALE GENOMIC DNA]</scope>
    <source>
        <strain evidence="5">ATCC 43914 / DSM 3382 / HRM2</strain>
    </source>
</reference>
<dbReference type="PANTHER" id="PTHR35038:SF6">
    <property type="entry name" value="SURFACE LOCALIZED DECAHEME CYTOCHROME C LIPOPROTEIN"/>
    <property type="match status" value="1"/>
</dbReference>
<keyword evidence="1" id="KW-0732">Signal</keyword>
<dbReference type="eggNOG" id="COG3005">
    <property type="taxonomic scope" value="Bacteria"/>
</dbReference>
<evidence type="ECO:0000259" key="2">
    <source>
        <dbReference type="Pfam" id="PF09699"/>
    </source>
</evidence>